<dbReference type="Gene3D" id="1.10.10.10">
    <property type="entry name" value="Winged helix-like DNA-binding domain superfamily/Winged helix DNA-binding domain"/>
    <property type="match status" value="2"/>
</dbReference>
<evidence type="ECO:0000313" key="8">
    <source>
        <dbReference type="EMBL" id="MBC5676065.1"/>
    </source>
</evidence>
<dbReference type="Pfam" id="PF02631">
    <property type="entry name" value="RecX_HTH2"/>
    <property type="match status" value="1"/>
</dbReference>
<gene>
    <name evidence="5" type="primary">recX</name>
    <name evidence="8" type="ORF">H8S22_00065</name>
</gene>
<evidence type="ECO:0000313" key="9">
    <source>
        <dbReference type="Proteomes" id="UP000635828"/>
    </source>
</evidence>
<proteinExistence type="inferred from homology"/>
<protein>
    <recommendedName>
        <fullName evidence="3 5">Regulatory protein RecX</fullName>
    </recommendedName>
</protein>
<reference evidence="8 9" key="1">
    <citation type="submission" date="2020-08" db="EMBL/GenBank/DDBJ databases">
        <title>Genome public.</title>
        <authorList>
            <person name="Liu C."/>
            <person name="Sun Q."/>
        </authorList>
    </citation>
    <scope>NUCLEOTIDE SEQUENCE [LARGE SCALE GENOMIC DNA]</scope>
    <source>
        <strain evidence="8 9">NSJ-7</strain>
    </source>
</reference>
<evidence type="ECO:0000259" key="7">
    <source>
        <dbReference type="Pfam" id="PF21982"/>
    </source>
</evidence>
<evidence type="ECO:0000256" key="2">
    <source>
        <dbReference type="ARBA" id="ARBA00009695"/>
    </source>
</evidence>
<dbReference type="GeneID" id="69470496"/>
<organism evidence="8 9">
    <name type="scientific">Anaerostipes hominis</name>
    <name type="common">ex Liu et al. 2021</name>
    <dbReference type="NCBI Taxonomy" id="2763018"/>
    <lineage>
        <taxon>Bacteria</taxon>
        <taxon>Bacillati</taxon>
        <taxon>Bacillota</taxon>
        <taxon>Clostridia</taxon>
        <taxon>Lachnospirales</taxon>
        <taxon>Lachnospiraceae</taxon>
        <taxon>Anaerostipes</taxon>
    </lineage>
</organism>
<dbReference type="HAMAP" id="MF_01114">
    <property type="entry name" value="RecX"/>
    <property type="match status" value="1"/>
</dbReference>
<keyword evidence="4 5" id="KW-0963">Cytoplasm</keyword>
<comment type="subcellular location">
    <subcellularLocation>
        <location evidence="1 5">Cytoplasm</location>
    </subcellularLocation>
</comment>
<comment type="function">
    <text evidence="5">Modulates RecA activity.</text>
</comment>
<dbReference type="PANTHER" id="PTHR33602:SF1">
    <property type="entry name" value="REGULATORY PROTEIN RECX FAMILY PROTEIN"/>
    <property type="match status" value="1"/>
</dbReference>
<name>A0ABR7FLI3_9FIRM</name>
<evidence type="ECO:0000256" key="5">
    <source>
        <dbReference type="HAMAP-Rule" id="MF_01114"/>
    </source>
</evidence>
<dbReference type="RefSeq" id="WP_024727967.1">
    <property type="nucleotide sequence ID" value="NZ_JACOOS010000001.1"/>
</dbReference>
<feature type="domain" description="RecX first three-helical" evidence="7">
    <location>
        <begin position="58"/>
        <end position="95"/>
    </location>
</feature>
<comment type="similarity">
    <text evidence="2 5">Belongs to the RecX family.</text>
</comment>
<keyword evidence="9" id="KW-1185">Reference proteome</keyword>
<feature type="domain" description="RecX second three-helical" evidence="6">
    <location>
        <begin position="104"/>
        <end position="140"/>
    </location>
</feature>
<dbReference type="PANTHER" id="PTHR33602">
    <property type="entry name" value="REGULATORY PROTEIN RECX FAMILY PROTEIN"/>
    <property type="match status" value="1"/>
</dbReference>
<dbReference type="InterPro" id="IPR003783">
    <property type="entry name" value="Regulatory_RecX"/>
</dbReference>
<dbReference type="Pfam" id="PF21982">
    <property type="entry name" value="RecX_HTH1"/>
    <property type="match status" value="1"/>
</dbReference>
<dbReference type="InterPro" id="IPR053926">
    <property type="entry name" value="RecX_HTH_1st"/>
</dbReference>
<evidence type="ECO:0000259" key="6">
    <source>
        <dbReference type="Pfam" id="PF02631"/>
    </source>
</evidence>
<comment type="caution">
    <text evidence="8">The sequence shown here is derived from an EMBL/GenBank/DDBJ whole genome shotgun (WGS) entry which is preliminary data.</text>
</comment>
<dbReference type="InterPro" id="IPR053924">
    <property type="entry name" value="RecX_HTH_2nd"/>
</dbReference>
<evidence type="ECO:0000256" key="3">
    <source>
        <dbReference type="ARBA" id="ARBA00018111"/>
    </source>
</evidence>
<dbReference type="Proteomes" id="UP000635828">
    <property type="component" value="Unassembled WGS sequence"/>
</dbReference>
<accession>A0ABR7FLI3</accession>
<dbReference type="EMBL" id="JACOOS010000001">
    <property type="protein sequence ID" value="MBC5676065.1"/>
    <property type="molecule type" value="Genomic_DNA"/>
</dbReference>
<evidence type="ECO:0000256" key="4">
    <source>
        <dbReference type="ARBA" id="ARBA00022490"/>
    </source>
</evidence>
<sequence>MRVTMLEPVGKKQIRLYLEDERYCLLYAGEARRLGLKEDMDLSEVQKNELDSMLLSRAKLKAMNLLKVSDRTKEEIRMRLRRLELPESCIEGAVSYVEGYHYIDDEAYVRNYIGYRGFSKSRLKLRQELLKKGISPELFEQIWEESAVSESDILRTQIKKRIRQKGPVTEENFQKNLAFFARKGFSIHDILEILKEYKE</sequence>
<dbReference type="InterPro" id="IPR036388">
    <property type="entry name" value="WH-like_DNA-bd_sf"/>
</dbReference>
<evidence type="ECO:0000256" key="1">
    <source>
        <dbReference type="ARBA" id="ARBA00004496"/>
    </source>
</evidence>